<dbReference type="EMBL" id="MFZI01000041">
    <property type="protein sequence ID" value="OGK20003.1"/>
    <property type="molecule type" value="Genomic_DNA"/>
</dbReference>
<comment type="caution">
    <text evidence="1">The sequence shown here is derived from an EMBL/GenBank/DDBJ whole genome shotgun (WGS) entry which is preliminary data.</text>
</comment>
<name>A0A1F7GM45_9BACT</name>
<reference evidence="1 2" key="1">
    <citation type="journal article" date="2016" name="Nat. Commun.">
        <title>Thousands of microbial genomes shed light on interconnected biogeochemical processes in an aquifer system.</title>
        <authorList>
            <person name="Anantharaman K."/>
            <person name="Brown C.T."/>
            <person name="Hug L.A."/>
            <person name="Sharon I."/>
            <person name="Castelle C.J."/>
            <person name="Probst A.J."/>
            <person name="Thomas B.C."/>
            <person name="Singh A."/>
            <person name="Wilkins M.J."/>
            <person name="Karaoz U."/>
            <person name="Brodie E.L."/>
            <person name="Williams K.H."/>
            <person name="Hubbard S.S."/>
            <person name="Banfield J.F."/>
        </authorList>
    </citation>
    <scope>NUCLEOTIDE SEQUENCE [LARGE SCALE GENOMIC DNA]</scope>
</reference>
<protein>
    <submittedName>
        <fullName evidence="1">Uncharacterized protein</fullName>
    </submittedName>
</protein>
<dbReference type="Gene3D" id="3.40.50.300">
    <property type="entry name" value="P-loop containing nucleotide triphosphate hydrolases"/>
    <property type="match status" value="1"/>
</dbReference>
<dbReference type="Proteomes" id="UP000177026">
    <property type="component" value="Unassembled WGS sequence"/>
</dbReference>
<organism evidence="1 2">
    <name type="scientific">Candidatus Roizmanbacteria bacterium RIFCSPHIGHO2_01_FULL_39_8</name>
    <dbReference type="NCBI Taxonomy" id="1802033"/>
    <lineage>
        <taxon>Bacteria</taxon>
        <taxon>Candidatus Roizmaniibacteriota</taxon>
    </lineage>
</organism>
<evidence type="ECO:0000313" key="1">
    <source>
        <dbReference type="EMBL" id="OGK20003.1"/>
    </source>
</evidence>
<dbReference type="InterPro" id="IPR027417">
    <property type="entry name" value="P-loop_NTPase"/>
</dbReference>
<sequence>MKQDTTTIRKVADEFKLSEYEQHFLLTCDRGEALIIADQNHVALKVVASEKEHPLLTTDPKEIYL</sequence>
<accession>A0A1F7GM45</accession>
<evidence type="ECO:0000313" key="2">
    <source>
        <dbReference type="Proteomes" id="UP000177026"/>
    </source>
</evidence>
<proteinExistence type="predicted"/>
<gene>
    <name evidence="1" type="ORF">A2866_06360</name>
</gene>
<dbReference type="AlphaFoldDB" id="A0A1F7GM45"/>